<dbReference type="Proteomes" id="UP000008827">
    <property type="component" value="Chromosome 7"/>
</dbReference>
<evidence type="ECO:0000313" key="14">
    <source>
        <dbReference type="Proteomes" id="UP000008827"/>
    </source>
</evidence>
<dbReference type="GO" id="GO:0003677">
    <property type="term" value="F:DNA binding"/>
    <property type="evidence" value="ECO:0007669"/>
    <property type="project" value="UniProtKB-KW"/>
</dbReference>
<dbReference type="EnsemblPlants" id="KRH48614">
    <property type="protein sequence ID" value="KRH48614"/>
    <property type="gene ID" value="GLYMA_07G101200"/>
</dbReference>
<reference evidence="13" key="2">
    <citation type="submission" date="2018-02" db="UniProtKB">
        <authorList>
            <consortium name="EnsemblPlants"/>
        </authorList>
    </citation>
    <scope>IDENTIFICATION</scope>
    <source>
        <strain evidence="13">Williams 82</strain>
    </source>
</reference>
<evidence type="ECO:0000256" key="8">
    <source>
        <dbReference type="ARBA" id="ARBA00023163"/>
    </source>
</evidence>
<comment type="subcellular location">
    <subcellularLocation>
        <location evidence="1">Nucleus</location>
    </subcellularLocation>
</comment>
<dbReference type="Gramene" id="KRH48614">
    <property type="protein sequence ID" value="KRH48614"/>
    <property type="gene ID" value="GLYMA_07G101200"/>
</dbReference>
<keyword evidence="5" id="KW-0862">Zinc</keyword>
<reference evidence="12" key="3">
    <citation type="submission" date="2018-07" db="EMBL/GenBank/DDBJ databases">
        <title>WGS assembly of Glycine max.</title>
        <authorList>
            <person name="Schmutz J."/>
            <person name="Cannon S."/>
            <person name="Schlueter J."/>
            <person name="Ma J."/>
            <person name="Mitros T."/>
            <person name="Nelson W."/>
            <person name="Hyten D."/>
            <person name="Song Q."/>
            <person name="Thelen J."/>
            <person name="Cheng J."/>
            <person name="Xu D."/>
            <person name="Hellsten U."/>
            <person name="May G."/>
            <person name="Yu Y."/>
            <person name="Sakurai T."/>
            <person name="Umezawa T."/>
            <person name="Bhattacharyya M."/>
            <person name="Sandhu D."/>
            <person name="Valliyodan B."/>
            <person name="Lindquist E."/>
            <person name="Peto M."/>
            <person name="Grant D."/>
            <person name="Shu S."/>
            <person name="Goodstein D."/>
            <person name="Barry K."/>
            <person name="Futrell-Griggs M."/>
            <person name="Abernathy B."/>
            <person name="Du J."/>
            <person name="Tian Z."/>
            <person name="Zhu L."/>
            <person name="Gill N."/>
            <person name="Joshi T."/>
            <person name="Libault M."/>
            <person name="Sethuraman A."/>
            <person name="Zhang X."/>
            <person name="Shinozaki K."/>
            <person name="Nguyen H."/>
            <person name="Wing R."/>
            <person name="Cregan P."/>
            <person name="Specht J."/>
            <person name="Grimwood J."/>
            <person name="Rokhsar D."/>
            <person name="Stacey G."/>
            <person name="Shoemaker R."/>
            <person name="Jackson S."/>
        </authorList>
    </citation>
    <scope>NUCLEOTIDE SEQUENCE</scope>
    <source>
        <tissue evidence="12">Callus</tissue>
    </source>
</reference>
<dbReference type="InterPro" id="IPR025525">
    <property type="entry name" value="hAT-like_transposase_RNase-H"/>
</dbReference>
<dbReference type="GO" id="GO:0046983">
    <property type="term" value="F:protein dimerization activity"/>
    <property type="evidence" value="ECO:0007669"/>
    <property type="project" value="InterPro"/>
</dbReference>
<organism evidence="12">
    <name type="scientific">Glycine max</name>
    <name type="common">Soybean</name>
    <name type="synonym">Glycine hispida</name>
    <dbReference type="NCBI Taxonomy" id="3847"/>
    <lineage>
        <taxon>Eukaryota</taxon>
        <taxon>Viridiplantae</taxon>
        <taxon>Streptophyta</taxon>
        <taxon>Embryophyta</taxon>
        <taxon>Tracheophyta</taxon>
        <taxon>Spermatophyta</taxon>
        <taxon>Magnoliopsida</taxon>
        <taxon>eudicotyledons</taxon>
        <taxon>Gunneridae</taxon>
        <taxon>Pentapetalae</taxon>
        <taxon>rosids</taxon>
        <taxon>fabids</taxon>
        <taxon>Fabales</taxon>
        <taxon>Fabaceae</taxon>
        <taxon>Papilionoideae</taxon>
        <taxon>50 kb inversion clade</taxon>
        <taxon>NPAAA clade</taxon>
        <taxon>indigoferoid/millettioid clade</taxon>
        <taxon>Phaseoleae</taxon>
        <taxon>Glycine</taxon>
        <taxon>Glycine subgen. Soja</taxon>
    </lineage>
</organism>
<gene>
    <name evidence="12" type="ORF">GLYMA_07G101200</name>
</gene>
<dbReference type="Pfam" id="PF05699">
    <property type="entry name" value="Dimer_Tnp_hAT"/>
    <property type="match status" value="1"/>
</dbReference>
<evidence type="ECO:0000256" key="5">
    <source>
        <dbReference type="ARBA" id="ARBA00022833"/>
    </source>
</evidence>
<keyword evidence="3" id="KW-0479">Metal-binding</keyword>
<feature type="domain" description="BED-type" evidence="11">
    <location>
        <begin position="20"/>
        <end position="84"/>
    </location>
</feature>
<keyword evidence="14" id="KW-1185">Reference proteome</keyword>
<dbReference type="SMART" id="SM00614">
    <property type="entry name" value="ZnF_BED"/>
    <property type="match status" value="1"/>
</dbReference>
<evidence type="ECO:0000256" key="9">
    <source>
        <dbReference type="ARBA" id="ARBA00023242"/>
    </source>
</evidence>
<evidence type="ECO:0000259" key="11">
    <source>
        <dbReference type="PROSITE" id="PS50808"/>
    </source>
</evidence>
<dbReference type="InParanoid" id="K7L0T3"/>
<dbReference type="STRING" id="3847.K7L0T3"/>
<dbReference type="PANTHER" id="PTHR46481:SF10">
    <property type="entry name" value="ZINC FINGER BED DOMAIN-CONTAINING PROTEIN 39"/>
    <property type="match status" value="1"/>
</dbReference>
<dbReference type="eggNOG" id="KOG1121">
    <property type="taxonomic scope" value="Eukaryota"/>
</dbReference>
<evidence type="ECO:0000256" key="6">
    <source>
        <dbReference type="ARBA" id="ARBA00023015"/>
    </source>
</evidence>
<evidence type="ECO:0000256" key="1">
    <source>
        <dbReference type="ARBA" id="ARBA00004123"/>
    </source>
</evidence>
<accession>K7L0T3</accession>
<dbReference type="GO" id="GO:0005634">
    <property type="term" value="C:nucleus"/>
    <property type="evidence" value="ECO:0007669"/>
    <property type="project" value="UniProtKB-SubCell"/>
</dbReference>
<dbReference type="InterPro" id="IPR052035">
    <property type="entry name" value="ZnF_BED_domain_contain"/>
</dbReference>
<sequence>MAGGNEDNKGAEVVIKKKRQKTSTIWNDFDEVELLGVGKKAVCRYCKDKLSMGSKGGKGGSTSHLRRHSEILGIRYSNERMREIIVIAVMVHELPFSIVKDEVWMWAFQYANSKFQKISRKTVRSDCLALYEAEKKQLKTLLKIKSSHQVVEYMVIITGHFMDAGWNLQKKVLSFVKVPAPQRGIDVADAIFKCLKARGIEDKVFFVSVDNASYNDSCLKNLKENLSLSKMLILNGDLFHVRCCAHILNLLVQDGLSKIKDIIQNVRESVKYINHNDSRLKAFCDVVEQKHIKERKLIIDCPTRWNSTFQMLSTILKFKTAFSAYNERDPHYTYAPSHEDWEKVQKVCTLLEVFNVATHIISGSEYPSTNLYLVEVWRVKQLIDNALEDTTFFMREMAGSMKVKFDKYWGECNMLMSITSVLDPRCKFHVVNICFPLIYKSEEIAKENIEKYVTLSINESSLNEMNDTGINSSTTSASKSSIVTGYDQIMNIVRANEVIPPMKSELEDYFKENVYIPETSNSSFSVLEWWRNNSLKYKVLSKMAGDILTIPISTVALESTFSIGGRVINEYRSKLNEESIEALIWGGGGGEASS</sequence>
<evidence type="ECO:0000256" key="2">
    <source>
        <dbReference type="ARBA" id="ARBA00011738"/>
    </source>
</evidence>
<protein>
    <recommendedName>
        <fullName evidence="11">BED-type domain-containing protein</fullName>
    </recommendedName>
</protein>
<name>K7L0T3_SOYBN</name>
<keyword evidence="6" id="KW-0805">Transcription regulation</keyword>
<dbReference type="InterPro" id="IPR008906">
    <property type="entry name" value="HATC_C_dom"/>
</dbReference>
<dbReference type="InterPro" id="IPR012337">
    <property type="entry name" value="RNaseH-like_sf"/>
</dbReference>
<reference evidence="12 13" key="1">
    <citation type="journal article" date="2010" name="Nature">
        <title>Genome sequence of the palaeopolyploid soybean.</title>
        <authorList>
            <person name="Schmutz J."/>
            <person name="Cannon S.B."/>
            <person name="Schlueter J."/>
            <person name="Ma J."/>
            <person name="Mitros T."/>
            <person name="Nelson W."/>
            <person name="Hyten D.L."/>
            <person name="Song Q."/>
            <person name="Thelen J.J."/>
            <person name="Cheng J."/>
            <person name="Xu D."/>
            <person name="Hellsten U."/>
            <person name="May G.D."/>
            <person name="Yu Y."/>
            <person name="Sakurai T."/>
            <person name="Umezawa T."/>
            <person name="Bhattacharyya M.K."/>
            <person name="Sandhu D."/>
            <person name="Valliyodan B."/>
            <person name="Lindquist E."/>
            <person name="Peto M."/>
            <person name="Grant D."/>
            <person name="Shu S."/>
            <person name="Goodstein D."/>
            <person name="Barry K."/>
            <person name="Futrell-Griggs M."/>
            <person name="Abernathy B."/>
            <person name="Du J."/>
            <person name="Tian Z."/>
            <person name="Zhu L."/>
            <person name="Gill N."/>
            <person name="Joshi T."/>
            <person name="Libault M."/>
            <person name="Sethuraman A."/>
            <person name="Zhang X.-C."/>
            <person name="Shinozaki K."/>
            <person name="Nguyen H.T."/>
            <person name="Wing R.A."/>
            <person name="Cregan P."/>
            <person name="Specht J."/>
            <person name="Grimwood J."/>
            <person name="Rokhsar D."/>
            <person name="Stacey G."/>
            <person name="Shoemaker R.C."/>
            <person name="Jackson S.A."/>
        </authorList>
    </citation>
    <scope>NUCLEOTIDE SEQUENCE</scope>
    <source>
        <strain evidence="13">cv. Williams 82</strain>
        <tissue evidence="12">Callus</tissue>
    </source>
</reference>
<comment type="subunit">
    <text evidence="2">Homodimer.</text>
</comment>
<evidence type="ECO:0000256" key="4">
    <source>
        <dbReference type="ARBA" id="ARBA00022771"/>
    </source>
</evidence>
<dbReference type="HOGENOM" id="CLU_009123_1_3_1"/>
<keyword evidence="9" id="KW-0539">Nucleus</keyword>
<evidence type="ECO:0000256" key="7">
    <source>
        <dbReference type="ARBA" id="ARBA00023125"/>
    </source>
</evidence>
<dbReference type="Pfam" id="PF14372">
    <property type="entry name" value="hAT-like_RNase-H"/>
    <property type="match status" value="1"/>
</dbReference>
<evidence type="ECO:0000256" key="10">
    <source>
        <dbReference type="PROSITE-ProRule" id="PRU00027"/>
    </source>
</evidence>
<dbReference type="GO" id="GO:0008270">
    <property type="term" value="F:zinc ion binding"/>
    <property type="evidence" value="ECO:0007669"/>
    <property type="project" value="UniProtKB-KW"/>
</dbReference>
<dbReference type="Pfam" id="PF02892">
    <property type="entry name" value="zf-BED"/>
    <property type="match status" value="1"/>
</dbReference>
<dbReference type="EMBL" id="CM000840">
    <property type="protein sequence ID" value="KRH48614.1"/>
    <property type="molecule type" value="Genomic_DNA"/>
</dbReference>
<dbReference type="AlphaFoldDB" id="K7L0T3"/>
<dbReference type="OMA" id="EECPLQW"/>
<dbReference type="PANTHER" id="PTHR46481">
    <property type="entry name" value="ZINC FINGER BED DOMAIN-CONTAINING PROTEIN 4"/>
    <property type="match status" value="1"/>
</dbReference>
<keyword evidence="8" id="KW-0804">Transcription</keyword>
<evidence type="ECO:0000313" key="13">
    <source>
        <dbReference type="EnsemblPlants" id="KRH48614"/>
    </source>
</evidence>
<evidence type="ECO:0000313" key="12">
    <source>
        <dbReference type="EMBL" id="KRH48614.1"/>
    </source>
</evidence>
<dbReference type="InterPro" id="IPR003656">
    <property type="entry name" value="Znf_BED"/>
</dbReference>
<dbReference type="PROSITE" id="PS50808">
    <property type="entry name" value="ZF_BED"/>
    <property type="match status" value="1"/>
</dbReference>
<evidence type="ECO:0000256" key="3">
    <source>
        <dbReference type="ARBA" id="ARBA00022723"/>
    </source>
</evidence>
<keyword evidence="7" id="KW-0238">DNA-binding</keyword>
<proteinExistence type="predicted"/>
<dbReference type="SUPFAM" id="SSF53098">
    <property type="entry name" value="Ribonuclease H-like"/>
    <property type="match status" value="1"/>
</dbReference>
<keyword evidence="4 10" id="KW-0863">Zinc-finger</keyword>
<dbReference type="PaxDb" id="3847-GLYMA07G11396.1"/>